<dbReference type="AlphaFoldDB" id="A0A1I2IX28"/>
<dbReference type="Gene3D" id="3.40.250.10">
    <property type="entry name" value="Rhodanese-like domain"/>
    <property type="match status" value="1"/>
</dbReference>
<evidence type="ECO:0000259" key="1">
    <source>
        <dbReference type="PROSITE" id="PS50206"/>
    </source>
</evidence>
<name>A0A1I2IX28_9BACL</name>
<reference evidence="3" key="1">
    <citation type="submission" date="2016-10" db="EMBL/GenBank/DDBJ databases">
        <authorList>
            <person name="Varghese N."/>
            <person name="Submissions S."/>
        </authorList>
    </citation>
    <scope>NUCLEOTIDE SEQUENCE [LARGE SCALE GENOMIC DNA]</scope>
    <source>
        <strain evidence="3">CGMCC 1.10223</strain>
    </source>
</reference>
<evidence type="ECO:0000313" key="2">
    <source>
        <dbReference type="EMBL" id="SFF45246.1"/>
    </source>
</evidence>
<evidence type="ECO:0000313" key="3">
    <source>
        <dbReference type="Proteomes" id="UP000183410"/>
    </source>
</evidence>
<protein>
    <submittedName>
        <fullName evidence="2">Rhodanese-related sulfurtransferase</fullName>
    </submittedName>
</protein>
<accession>A0A1I2IX28</accession>
<dbReference type="CDD" id="cd00158">
    <property type="entry name" value="RHOD"/>
    <property type="match status" value="1"/>
</dbReference>
<keyword evidence="2" id="KW-0808">Transferase</keyword>
<proteinExistence type="predicted"/>
<dbReference type="EMBL" id="FONN01000041">
    <property type="protein sequence ID" value="SFF45246.1"/>
    <property type="molecule type" value="Genomic_DNA"/>
</dbReference>
<dbReference type="Pfam" id="PF00581">
    <property type="entry name" value="Rhodanese"/>
    <property type="match status" value="1"/>
</dbReference>
<dbReference type="SUPFAM" id="SSF52821">
    <property type="entry name" value="Rhodanese/Cell cycle control phosphatase"/>
    <property type="match status" value="1"/>
</dbReference>
<dbReference type="RefSeq" id="WP_046234531.1">
    <property type="nucleotide sequence ID" value="NZ_FONN01000041.1"/>
</dbReference>
<dbReference type="SMART" id="SM00450">
    <property type="entry name" value="RHOD"/>
    <property type="match status" value="1"/>
</dbReference>
<keyword evidence="3" id="KW-1185">Reference proteome</keyword>
<gene>
    <name evidence="2" type="ORF">SAMN04487969_14130</name>
</gene>
<dbReference type="Proteomes" id="UP000183410">
    <property type="component" value="Unassembled WGS sequence"/>
</dbReference>
<sequence length="132" mass="15396">MTLIYILLGLACIWELTQLWPLRSLTYINIEDLDLTHERWGKVKILDVRDASEYWNGHIPGTINISVGRLPVLWSKHIEPHDEVFISSRSWMQRKKAARILARRGFRQLYAVRGCYLSINKGKVASPYPCMQ</sequence>
<feature type="domain" description="Rhodanese" evidence="1">
    <location>
        <begin position="39"/>
        <end position="116"/>
    </location>
</feature>
<dbReference type="OrthoDB" id="2621386at2"/>
<dbReference type="InterPro" id="IPR036873">
    <property type="entry name" value="Rhodanese-like_dom_sf"/>
</dbReference>
<organism evidence="2 3">
    <name type="scientific">Paenibacillus algorifonticola</name>
    <dbReference type="NCBI Taxonomy" id="684063"/>
    <lineage>
        <taxon>Bacteria</taxon>
        <taxon>Bacillati</taxon>
        <taxon>Bacillota</taxon>
        <taxon>Bacilli</taxon>
        <taxon>Bacillales</taxon>
        <taxon>Paenibacillaceae</taxon>
        <taxon>Paenibacillus</taxon>
    </lineage>
</organism>
<dbReference type="PROSITE" id="PS50206">
    <property type="entry name" value="RHODANESE_3"/>
    <property type="match status" value="1"/>
</dbReference>
<dbReference type="GO" id="GO:0016740">
    <property type="term" value="F:transferase activity"/>
    <property type="evidence" value="ECO:0007669"/>
    <property type="project" value="UniProtKB-KW"/>
</dbReference>
<dbReference type="InterPro" id="IPR001763">
    <property type="entry name" value="Rhodanese-like_dom"/>
</dbReference>